<keyword evidence="10" id="KW-0159">Chromosome partition</keyword>
<evidence type="ECO:0000256" key="3">
    <source>
        <dbReference type="ARBA" id="ARBA00004629"/>
    </source>
</evidence>
<evidence type="ECO:0000313" key="21">
    <source>
        <dbReference type="Proteomes" id="UP000799538"/>
    </source>
</evidence>
<keyword evidence="9" id="KW-0498">Mitosis</keyword>
<evidence type="ECO:0000256" key="4">
    <source>
        <dbReference type="ARBA" id="ARBA00008491"/>
    </source>
</evidence>
<evidence type="ECO:0000256" key="12">
    <source>
        <dbReference type="ARBA" id="ARBA00023054"/>
    </source>
</evidence>
<keyword evidence="8" id="KW-0493">Microtubule</keyword>
<keyword evidence="6" id="KW-0963">Cytoplasm</keyword>
<keyword evidence="15" id="KW-0131">Cell cycle</keyword>
<organism evidence="20 21">
    <name type="scientific">Elsinoe ampelina</name>
    <dbReference type="NCBI Taxonomy" id="302913"/>
    <lineage>
        <taxon>Eukaryota</taxon>
        <taxon>Fungi</taxon>
        <taxon>Dikarya</taxon>
        <taxon>Ascomycota</taxon>
        <taxon>Pezizomycotina</taxon>
        <taxon>Dothideomycetes</taxon>
        <taxon>Dothideomycetidae</taxon>
        <taxon>Myriangiales</taxon>
        <taxon>Elsinoaceae</taxon>
        <taxon>Elsinoe</taxon>
    </lineage>
</organism>
<dbReference type="AlphaFoldDB" id="A0A6A6GQ84"/>
<keyword evidence="7" id="KW-0132">Cell division</keyword>
<sequence length="284" mass="31534">MFMIRCAFTYVYCVSTLVPTRIFRFELLIRMATSLLGSHLEQIAACSASIAELDFPKPKQFENSLLAPHDITALIRDTEIHERALFSIAPPTLPSKPDQSNFSGSAFNNSRIAVAPNASRAPKRNTAVAAVLGRDLFRKVREADGSTGASAYGARSRAKGEIDVEVLLQGASRLSEVYPVAGANERIAKLKARHEQLQANIAHYEDRVARNAKQLDSMYARQGWTEEDLDLQGDGTAMEFEASGPTMTKEDIEREEREIKELERKKKGLESRVTEMEKDLGGLM</sequence>
<gene>
    <name evidence="20" type="ORF">BDZ85DRAFT_254853</name>
</gene>
<evidence type="ECO:0000313" key="20">
    <source>
        <dbReference type="EMBL" id="KAF2227778.1"/>
    </source>
</evidence>
<comment type="similarity">
    <text evidence="4">Belongs to the DASH complex SPC34 family.</text>
</comment>
<keyword evidence="16" id="KW-0137">Centromere</keyword>
<evidence type="ECO:0000256" key="9">
    <source>
        <dbReference type="ARBA" id="ARBA00022776"/>
    </source>
</evidence>
<keyword evidence="14" id="KW-0539">Nucleus</keyword>
<reference evidence="21" key="1">
    <citation type="journal article" date="2020" name="Stud. Mycol.">
        <title>101 Dothideomycetes genomes: A test case for predicting lifestyles and emergence of pathogens.</title>
        <authorList>
            <person name="Haridas S."/>
            <person name="Albert R."/>
            <person name="Binder M."/>
            <person name="Bloem J."/>
            <person name="LaButti K."/>
            <person name="Salamov A."/>
            <person name="Andreopoulos B."/>
            <person name="Baker S."/>
            <person name="Barry K."/>
            <person name="Bills G."/>
            <person name="Bluhm B."/>
            <person name="Cannon C."/>
            <person name="Castanera R."/>
            <person name="Culley D."/>
            <person name="Daum C."/>
            <person name="Ezra D."/>
            <person name="Gonzalez J."/>
            <person name="Henrissat B."/>
            <person name="Kuo A."/>
            <person name="Liang C."/>
            <person name="Lipzen A."/>
            <person name="Lutzoni F."/>
            <person name="Magnuson J."/>
            <person name="Mondo S."/>
            <person name="Nolan M."/>
            <person name="Ohm R."/>
            <person name="Pangilinan J."/>
            <person name="Park H.-J."/>
            <person name="Ramirez L."/>
            <person name="Alfaro M."/>
            <person name="Sun H."/>
            <person name="Tritt A."/>
            <person name="Yoshinaga Y."/>
            <person name="Zwiers L.-H."/>
            <person name="Turgeon B."/>
            <person name="Goodwin S."/>
            <person name="Spatafora J."/>
            <person name="Crous P."/>
            <person name="Grigoriev I."/>
        </authorList>
    </citation>
    <scope>NUCLEOTIDE SEQUENCE [LARGE SCALE GENOMIC DNA]</scope>
    <source>
        <strain evidence="21">CECT 20119</strain>
    </source>
</reference>
<keyword evidence="12 19" id="KW-0175">Coiled coil</keyword>
<evidence type="ECO:0000256" key="5">
    <source>
        <dbReference type="ARBA" id="ARBA00022454"/>
    </source>
</evidence>
<proteinExistence type="inferred from homology"/>
<feature type="non-terminal residue" evidence="20">
    <location>
        <position position="284"/>
    </location>
</feature>
<name>A0A6A6GQ84_9PEZI</name>
<dbReference type="InterPro" id="IPR013966">
    <property type="entry name" value="Spc34"/>
</dbReference>
<evidence type="ECO:0000256" key="19">
    <source>
        <dbReference type="SAM" id="Coils"/>
    </source>
</evidence>
<evidence type="ECO:0000256" key="2">
    <source>
        <dbReference type="ARBA" id="ARBA00004186"/>
    </source>
</evidence>
<evidence type="ECO:0000256" key="13">
    <source>
        <dbReference type="ARBA" id="ARBA00023212"/>
    </source>
</evidence>
<feature type="coiled-coil region" evidence="19">
    <location>
        <begin position="252"/>
        <end position="279"/>
    </location>
</feature>
<dbReference type="GO" id="GO:0008608">
    <property type="term" value="P:attachment of spindle microtubules to kinetochore"/>
    <property type="evidence" value="ECO:0007669"/>
    <property type="project" value="InterPro"/>
</dbReference>
<dbReference type="GO" id="GO:0005876">
    <property type="term" value="C:spindle microtubule"/>
    <property type="evidence" value="ECO:0007669"/>
    <property type="project" value="InterPro"/>
</dbReference>
<evidence type="ECO:0000256" key="11">
    <source>
        <dbReference type="ARBA" id="ARBA00022838"/>
    </source>
</evidence>
<comment type="subcellular location">
    <subcellularLocation>
        <location evidence="3">Chromosome</location>
        <location evidence="3">Centromere</location>
        <location evidence="3">Kinetochore</location>
    </subcellularLocation>
    <subcellularLocation>
        <location evidence="2">Cytoplasm</location>
        <location evidence="2">Cytoskeleton</location>
        <location evidence="2">Spindle</location>
    </subcellularLocation>
    <subcellularLocation>
        <location evidence="1">Nucleus</location>
    </subcellularLocation>
</comment>
<evidence type="ECO:0000256" key="1">
    <source>
        <dbReference type="ARBA" id="ARBA00004123"/>
    </source>
</evidence>
<feature type="coiled-coil region" evidence="19">
    <location>
        <begin position="180"/>
        <end position="214"/>
    </location>
</feature>
<keyword evidence="5" id="KW-0158">Chromosome</keyword>
<evidence type="ECO:0000256" key="14">
    <source>
        <dbReference type="ARBA" id="ARBA00023242"/>
    </source>
</evidence>
<evidence type="ECO:0000256" key="8">
    <source>
        <dbReference type="ARBA" id="ARBA00022701"/>
    </source>
</evidence>
<evidence type="ECO:0000256" key="17">
    <source>
        <dbReference type="ARBA" id="ARBA00044112"/>
    </source>
</evidence>
<dbReference type="OrthoDB" id="10016597at2759"/>
<dbReference type="Proteomes" id="UP000799538">
    <property type="component" value="Unassembled WGS sequence"/>
</dbReference>
<accession>A0A6A6GQ84</accession>
<keyword evidence="21" id="KW-1185">Reference proteome</keyword>
<evidence type="ECO:0000256" key="16">
    <source>
        <dbReference type="ARBA" id="ARBA00023328"/>
    </source>
</evidence>
<dbReference type="Pfam" id="PF08657">
    <property type="entry name" value="DASH_Spc34"/>
    <property type="match status" value="2"/>
</dbReference>
<evidence type="ECO:0000256" key="18">
    <source>
        <dbReference type="ARBA" id="ARBA00044346"/>
    </source>
</evidence>
<dbReference type="EMBL" id="ML992501">
    <property type="protein sequence ID" value="KAF2227778.1"/>
    <property type="molecule type" value="Genomic_DNA"/>
</dbReference>
<protein>
    <recommendedName>
        <fullName evidence="17">DASH complex subunit SPC34</fullName>
    </recommendedName>
    <alternativeName>
        <fullName evidence="18">Outer kinetochore protein SPC34</fullName>
    </alternativeName>
</protein>
<evidence type="ECO:0000256" key="15">
    <source>
        <dbReference type="ARBA" id="ARBA00023306"/>
    </source>
</evidence>
<evidence type="ECO:0000256" key="6">
    <source>
        <dbReference type="ARBA" id="ARBA00022490"/>
    </source>
</evidence>
<dbReference type="GO" id="GO:0051301">
    <property type="term" value="P:cell division"/>
    <property type="evidence" value="ECO:0007669"/>
    <property type="project" value="UniProtKB-KW"/>
</dbReference>
<keyword evidence="11" id="KW-0995">Kinetochore</keyword>
<evidence type="ECO:0000256" key="10">
    <source>
        <dbReference type="ARBA" id="ARBA00022829"/>
    </source>
</evidence>
<evidence type="ECO:0000256" key="7">
    <source>
        <dbReference type="ARBA" id="ARBA00022618"/>
    </source>
</evidence>
<dbReference type="GO" id="GO:0042729">
    <property type="term" value="C:DASH complex"/>
    <property type="evidence" value="ECO:0007669"/>
    <property type="project" value="InterPro"/>
</dbReference>
<keyword evidence="13" id="KW-0206">Cytoskeleton</keyword>